<dbReference type="EMBL" id="RWGY01000029">
    <property type="protein sequence ID" value="TVU18243.1"/>
    <property type="molecule type" value="Genomic_DNA"/>
</dbReference>
<keyword evidence="2" id="KW-1185">Reference proteome</keyword>
<dbReference type="OrthoDB" id="2014278at2759"/>
<sequence>MASPRPTAKQHLEVTMAPKISLKLLVETKSKKVLFAEAGKEFVDFVFSLLTLPIGAVAKLVSAGTMHGSVGRLYQSVDNISASYLLPGADKAELLQPGVLHPGARELLLLPQAARAGDSGEALPPHLPKFKLFTCAGQCVTVTMERGAACPQCKRAMATEMDFVLPSASSSAAGGPGLSRGGGAGAAADEEGGGYVKGLVTYMVTDGLEVTPMSAISSITMINKFSVGKDVELAEKYVAVGMDEVRLLVLNRLFQFVTSLFCCKLILLSDICMAMVVDQGLSLLRAALRSETVLSDVFLARKK</sequence>
<dbReference type="Gramene" id="TVU18243">
    <property type="protein sequence ID" value="TVU18243"/>
    <property type="gene ID" value="EJB05_34331"/>
</dbReference>
<organism evidence="1 2">
    <name type="scientific">Eragrostis curvula</name>
    <name type="common">weeping love grass</name>
    <dbReference type="NCBI Taxonomy" id="38414"/>
    <lineage>
        <taxon>Eukaryota</taxon>
        <taxon>Viridiplantae</taxon>
        <taxon>Streptophyta</taxon>
        <taxon>Embryophyta</taxon>
        <taxon>Tracheophyta</taxon>
        <taxon>Spermatophyta</taxon>
        <taxon>Magnoliopsida</taxon>
        <taxon>Liliopsida</taxon>
        <taxon>Poales</taxon>
        <taxon>Poaceae</taxon>
        <taxon>PACMAD clade</taxon>
        <taxon>Chloridoideae</taxon>
        <taxon>Eragrostideae</taxon>
        <taxon>Eragrostidinae</taxon>
        <taxon>Eragrostis</taxon>
    </lineage>
</organism>
<name>A0A5J9U3K0_9POAL</name>
<protein>
    <recommendedName>
        <fullName evidence="3">DUF674 domain-containing protein</fullName>
    </recommendedName>
</protein>
<proteinExistence type="predicted"/>
<dbReference type="PANTHER" id="PTHR33103">
    <property type="entry name" value="OS01G0153900 PROTEIN"/>
    <property type="match status" value="1"/>
</dbReference>
<dbReference type="InterPro" id="IPR007750">
    <property type="entry name" value="DUF674"/>
</dbReference>
<accession>A0A5J9U3K0</accession>
<dbReference type="Proteomes" id="UP000324897">
    <property type="component" value="Chromosome 7"/>
</dbReference>
<dbReference type="PANTHER" id="PTHR33103:SF46">
    <property type="entry name" value="OS05G0115600 PROTEIN"/>
    <property type="match status" value="1"/>
</dbReference>
<dbReference type="Pfam" id="PF05056">
    <property type="entry name" value="DUF674"/>
    <property type="match status" value="1"/>
</dbReference>
<comment type="caution">
    <text evidence="1">The sequence shown here is derived from an EMBL/GenBank/DDBJ whole genome shotgun (WGS) entry which is preliminary data.</text>
</comment>
<reference evidence="1 2" key="1">
    <citation type="journal article" date="2019" name="Sci. Rep.">
        <title>A high-quality genome of Eragrostis curvula grass provides insights into Poaceae evolution and supports new strategies to enhance forage quality.</title>
        <authorList>
            <person name="Carballo J."/>
            <person name="Santos B.A.C.M."/>
            <person name="Zappacosta D."/>
            <person name="Garbus I."/>
            <person name="Selva J.P."/>
            <person name="Gallo C.A."/>
            <person name="Diaz A."/>
            <person name="Albertini E."/>
            <person name="Caccamo M."/>
            <person name="Echenique V."/>
        </authorList>
    </citation>
    <scope>NUCLEOTIDE SEQUENCE [LARGE SCALE GENOMIC DNA]</scope>
    <source>
        <strain evidence="2">cv. Victoria</strain>
        <tissue evidence="1">Leaf</tissue>
    </source>
</reference>
<evidence type="ECO:0000313" key="2">
    <source>
        <dbReference type="Proteomes" id="UP000324897"/>
    </source>
</evidence>
<evidence type="ECO:0000313" key="1">
    <source>
        <dbReference type="EMBL" id="TVU18243.1"/>
    </source>
</evidence>
<evidence type="ECO:0008006" key="3">
    <source>
        <dbReference type="Google" id="ProtNLM"/>
    </source>
</evidence>
<gene>
    <name evidence="1" type="ORF">EJB05_34331</name>
</gene>
<dbReference type="AlphaFoldDB" id="A0A5J9U3K0"/>
<feature type="non-terminal residue" evidence="1">
    <location>
        <position position="1"/>
    </location>
</feature>